<dbReference type="Gene3D" id="3.30.750.24">
    <property type="entry name" value="STAS domain"/>
    <property type="match status" value="1"/>
</dbReference>
<dbReference type="InterPro" id="IPR036513">
    <property type="entry name" value="STAS_dom_sf"/>
</dbReference>
<evidence type="ECO:0000313" key="6">
    <source>
        <dbReference type="Proteomes" id="UP000744032"/>
    </source>
</evidence>
<dbReference type="Proteomes" id="UP000744032">
    <property type="component" value="Unassembled WGS sequence"/>
</dbReference>
<evidence type="ECO:0000256" key="1">
    <source>
        <dbReference type="SAM" id="MobiDB-lite"/>
    </source>
</evidence>
<keyword evidence="6" id="KW-1185">Reference proteome</keyword>
<evidence type="ECO:0000313" key="3">
    <source>
        <dbReference type="EMBL" id="NKQ25016.1"/>
    </source>
</evidence>
<dbReference type="Proteomes" id="UP000308632">
    <property type="component" value="Unassembled WGS sequence"/>
</dbReference>
<proteinExistence type="predicted"/>
<reference evidence="4 5" key="1">
    <citation type="submission" date="2019-04" db="EMBL/GenBank/DDBJ databases">
        <title>Streptomyces lasaliensis sp.nov., an Actinomycete isolated from soil which produces the polyether antibiotic lasalocid.</title>
        <authorList>
            <person name="Erwin G."/>
            <person name="Haber C."/>
        </authorList>
    </citation>
    <scope>NUCLEOTIDE SEQUENCE [LARGE SCALE GENOMIC DNA]</scope>
    <source>
        <strain evidence="4 5">DSM 40089</strain>
    </source>
</reference>
<evidence type="ECO:0000259" key="2">
    <source>
        <dbReference type="Pfam" id="PF13466"/>
    </source>
</evidence>
<organism evidence="4 5">
    <name type="scientific">Streptomyces galbus</name>
    <dbReference type="NCBI Taxonomy" id="33898"/>
    <lineage>
        <taxon>Bacteria</taxon>
        <taxon>Bacillati</taxon>
        <taxon>Actinomycetota</taxon>
        <taxon>Actinomycetes</taxon>
        <taxon>Kitasatosporales</taxon>
        <taxon>Streptomycetaceae</taxon>
        <taxon>Streptomyces</taxon>
    </lineage>
</organism>
<dbReference type="EMBL" id="JAAXMD010000080">
    <property type="protein sequence ID" value="NKQ25016.1"/>
    <property type="molecule type" value="Genomic_DNA"/>
</dbReference>
<comment type="caution">
    <text evidence="4">The sequence shown here is derived from an EMBL/GenBank/DDBJ whole genome shotgun (WGS) entry which is preliminary data.</text>
</comment>
<protein>
    <submittedName>
        <fullName evidence="4">STAS domain-containing protein</fullName>
    </submittedName>
</protein>
<accession>A0A4U5X7I6</accession>
<feature type="compositionally biased region" description="Acidic residues" evidence="1">
    <location>
        <begin position="106"/>
        <end position="117"/>
    </location>
</feature>
<dbReference type="SUPFAM" id="SSF52091">
    <property type="entry name" value="SpoIIaa-like"/>
    <property type="match status" value="1"/>
</dbReference>
<evidence type="ECO:0000313" key="5">
    <source>
        <dbReference type="Proteomes" id="UP000308632"/>
    </source>
</evidence>
<sequence>MDPTTPPVLTLTGPATRTEVAGLCDAVRALLEAGAVRVVVCDVTGAGPPGLPVVDTLARLELAARRAGGHLRLRGAGPALRALLALVGIPFEMEGDPEQREPPLGVEEEVEPGEAAV</sequence>
<dbReference type="AlphaFoldDB" id="A0A4U5X7I6"/>
<feature type="domain" description="MlaB-like STAS" evidence="2">
    <location>
        <begin position="9"/>
        <end position="89"/>
    </location>
</feature>
<name>A0A4U5X7I6_STRGB</name>
<evidence type="ECO:0000313" key="4">
    <source>
        <dbReference type="EMBL" id="TKT10890.1"/>
    </source>
</evidence>
<reference evidence="3 6" key="2">
    <citation type="submission" date="2020-04" db="EMBL/GenBank/DDBJ databases">
        <title>Genome sequence of Streptomyces galbus strain I339.</title>
        <authorList>
            <person name="Silva E.A.N."/>
            <person name="Merces M."/>
            <person name="Castelo Branco A.P.O.T."/>
            <person name="Vasconcelos P.C."/>
            <person name="Costa N.P."/>
            <person name="Marinho G.C.S."/>
            <person name="Oliveira C.J.B."/>
            <person name="Araujo D."/>
            <person name="Rodrigues Junior V.S."/>
            <person name="Almeida R."/>
            <person name="Silva Filho U.R."/>
            <person name="Andrade A.S.A."/>
            <person name="Cibulski S.P."/>
        </authorList>
    </citation>
    <scope>NUCLEOTIDE SEQUENCE [LARGE SCALE GENOMIC DNA]</scope>
    <source>
        <strain evidence="3 6">I339</strain>
    </source>
</reference>
<dbReference type="InterPro" id="IPR058548">
    <property type="entry name" value="MlaB-like_STAS"/>
</dbReference>
<dbReference type="Pfam" id="PF13466">
    <property type="entry name" value="STAS_2"/>
    <property type="match status" value="1"/>
</dbReference>
<dbReference type="RefSeq" id="WP_137298788.1">
    <property type="nucleotide sequence ID" value="NZ_JAAXMD010000080.1"/>
</dbReference>
<dbReference type="EMBL" id="SZPR01000007">
    <property type="protein sequence ID" value="TKT10890.1"/>
    <property type="molecule type" value="Genomic_DNA"/>
</dbReference>
<gene>
    <name evidence="4" type="ORF">E4U92_03710</name>
    <name evidence="3" type="ORF">HF200_11280</name>
</gene>
<feature type="region of interest" description="Disordered" evidence="1">
    <location>
        <begin position="94"/>
        <end position="117"/>
    </location>
</feature>